<evidence type="ECO:0000256" key="1">
    <source>
        <dbReference type="SAM" id="SignalP"/>
    </source>
</evidence>
<protein>
    <submittedName>
        <fullName evidence="2">Uncharacterized protein</fullName>
    </submittedName>
</protein>
<evidence type="ECO:0000313" key="2">
    <source>
        <dbReference type="EMBL" id="KAF7408090.1"/>
    </source>
</evidence>
<feature type="signal peptide" evidence="1">
    <location>
        <begin position="1"/>
        <end position="21"/>
    </location>
</feature>
<dbReference type="AlphaFoldDB" id="A0A834NFE4"/>
<evidence type="ECO:0000313" key="3">
    <source>
        <dbReference type="Proteomes" id="UP000614350"/>
    </source>
</evidence>
<sequence>MKTFPICIFIIFVVIVRSTHASDQGNRYYYPLFWFGRTDYRDYNRYRNVRWSLENLKRRSTTTSYAEIGSAWGR</sequence>
<dbReference type="Proteomes" id="UP000614350">
    <property type="component" value="Unassembled WGS sequence"/>
</dbReference>
<keyword evidence="1" id="KW-0732">Signal</keyword>
<reference evidence="2" key="1">
    <citation type="journal article" date="2020" name="G3 (Bethesda)">
        <title>High-Quality Assemblies for Three Invasive Social Wasps from the &lt;i&gt;Vespula&lt;/i&gt; Genus.</title>
        <authorList>
            <person name="Harrop T.W.R."/>
            <person name="Guhlin J."/>
            <person name="McLaughlin G.M."/>
            <person name="Permina E."/>
            <person name="Stockwell P."/>
            <person name="Gilligan J."/>
            <person name="Le Lec M.F."/>
            <person name="Gruber M.A.M."/>
            <person name="Quinn O."/>
            <person name="Lovegrove M."/>
            <person name="Duncan E.J."/>
            <person name="Remnant E.J."/>
            <person name="Van Eeckhoven J."/>
            <person name="Graham B."/>
            <person name="Knapp R.A."/>
            <person name="Langford K.W."/>
            <person name="Kronenberg Z."/>
            <person name="Press M.O."/>
            <person name="Eacker S.M."/>
            <person name="Wilson-Rankin E.E."/>
            <person name="Purcell J."/>
            <person name="Lester P.J."/>
            <person name="Dearden P.K."/>
        </authorList>
    </citation>
    <scope>NUCLEOTIDE SEQUENCE</scope>
    <source>
        <strain evidence="2">Marl-1</strain>
    </source>
</reference>
<organism evidence="2 3">
    <name type="scientific">Vespula vulgaris</name>
    <name type="common">Yellow jacket</name>
    <name type="synonym">Wasp</name>
    <dbReference type="NCBI Taxonomy" id="7454"/>
    <lineage>
        <taxon>Eukaryota</taxon>
        <taxon>Metazoa</taxon>
        <taxon>Ecdysozoa</taxon>
        <taxon>Arthropoda</taxon>
        <taxon>Hexapoda</taxon>
        <taxon>Insecta</taxon>
        <taxon>Pterygota</taxon>
        <taxon>Neoptera</taxon>
        <taxon>Endopterygota</taxon>
        <taxon>Hymenoptera</taxon>
        <taxon>Apocrita</taxon>
        <taxon>Aculeata</taxon>
        <taxon>Vespoidea</taxon>
        <taxon>Vespidae</taxon>
        <taxon>Vespinae</taxon>
        <taxon>Vespula</taxon>
    </lineage>
</organism>
<gene>
    <name evidence="2" type="ORF">HZH66_002627</name>
</gene>
<dbReference type="EMBL" id="JACSEA010000002">
    <property type="protein sequence ID" value="KAF7408090.1"/>
    <property type="molecule type" value="Genomic_DNA"/>
</dbReference>
<feature type="chain" id="PRO_5032277179" evidence="1">
    <location>
        <begin position="22"/>
        <end position="74"/>
    </location>
</feature>
<accession>A0A834NFE4</accession>
<name>A0A834NFE4_VESVU</name>
<comment type="caution">
    <text evidence="2">The sequence shown here is derived from an EMBL/GenBank/DDBJ whole genome shotgun (WGS) entry which is preliminary data.</text>
</comment>
<keyword evidence="3" id="KW-1185">Reference proteome</keyword>
<proteinExistence type="predicted"/>